<dbReference type="GO" id="GO:0006508">
    <property type="term" value="P:proteolysis"/>
    <property type="evidence" value="ECO:0007669"/>
    <property type="project" value="UniProtKB-KW"/>
</dbReference>
<dbReference type="AlphaFoldDB" id="A0A502GFK4"/>
<proteinExistence type="predicted"/>
<feature type="transmembrane region" description="Helical" evidence="8">
    <location>
        <begin position="260"/>
        <end position="280"/>
    </location>
</feature>
<feature type="transmembrane region" description="Helical" evidence="8">
    <location>
        <begin position="193"/>
        <end position="213"/>
    </location>
</feature>
<keyword evidence="4 8" id="KW-0812">Transmembrane</keyword>
<comment type="caution">
    <text evidence="9">The sequence shown here is derived from an EMBL/GenBank/DDBJ whole genome shotgun (WGS) entry which is preliminary data.</text>
</comment>
<dbReference type="RefSeq" id="WP_140880815.1">
    <property type="nucleotide sequence ID" value="NZ_RCZP01000001.1"/>
</dbReference>
<protein>
    <submittedName>
        <fullName evidence="9">Exosortase</fullName>
        <ecNumber evidence="9">3.4.22.-</ecNumber>
    </submittedName>
</protein>
<sequence>MNAVPRGLAVPVAQRAGWSATLVALGLLLGLFGFLFREEILAAVRTWESSTAYNHCWLVLPVAAWLAWVRRDRLAVLRPAPSPLLALLILPPTALWLVSERMGIMEGRQFAAIGILWGMALGLLGWRLCRAMAAPLLYLVFLVPFGAFATPLLQSVTAHFIELGLRLLGIPHYIDSFIIETPAGTFLVAEACAGLRFLVAALAFGALYAVTLFRSPGRRLAVFAAAVIVPILANGLRALGIVVIAQHLGSAEAAAADHVVYGWGFFSVVILLLTLAGLPFREDANPAPAPALPSRRAPAGAAALAVVAALVALLASAGPGLAAVLDREGGTPPLSGTPRLAPVPGCTEAAEGGLDCGTATVSARLLVFPARSTWAGVAATRRRLLGHDDEALTFRIPAGAVTWDARVAAKTTEAVAAAAWLDGQPAGDGLRSRAVQALNSLRGNGGLPVLLAITLQPRGEDGAGQAERRALLTSIAEAQVELAAKADALSHRPGN</sequence>
<dbReference type="EC" id="3.4.22.-" evidence="9"/>
<feature type="transmembrane region" description="Helical" evidence="8">
    <location>
        <begin position="136"/>
        <end position="161"/>
    </location>
</feature>
<feature type="transmembrane region" description="Helical" evidence="8">
    <location>
        <begin position="110"/>
        <end position="129"/>
    </location>
</feature>
<evidence type="ECO:0000256" key="2">
    <source>
        <dbReference type="ARBA" id="ARBA00022475"/>
    </source>
</evidence>
<gene>
    <name evidence="9" type="primary">xrt</name>
    <name evidence="9" type="ORF">EAH89_00525</name>
</gene>
<evidence type="ECO:0000313" key="9">
    <source>
        <dbReference type="EMBL" id="TPG61087.1"/>
    </source>
</evidence>
<feature type="transmembrane region" description="Helical" evidence="8">
    <location>
        <begin position="220"/>
        <end position="248"/>
    </location>
</feature>
<keyword evidence="3" id="KW-0645">Protease</keyword>
<dbReference type="NCBIfam" id="TIGR02602">
    <property type="entry name" value="8TM_EpsH"/>
    <property type="match status" value="1"/>
</dbReference>
<accession>A0A502GFK4</accession>
<evidence type="ECO:0000256" key="4">
    <source>
        <dbReference type="ARBA" id="ARBA00022692"/>
    </source>
</evidence>
<feature type="transmembrane region" description="Helical" evidence="8">
    <location>
        <begin position="301"/>
        <end position="325"/>
    </location>
</feature>
<dbReference type="GO" id="GO:0008233">
    <property type="term" value="F:peptidase activity"/>
    <property type="evidence" value="ECO:0007669"/>
    <property type="project" value="UniProtKB-KW"/>
</dbReference>
<keyword evidence="10" id="KW-1185">Reference proteome</keyword>
<evidence type="ECO:0000313" key="10">
    <source>
        <dbReference type="Proteomes" id="UP000317078"/>
    </source>
</evidence>
<dbReference type="InterPro" id="IPR019127">
    <property type="entry name" value="Exosortase"/>
</dbReference>
<feature type="transmembrane region" description="Helical" evidence="8">
    <location>
        <begin position="16"/>
        <end position="36"/>
    </location>
</feature>
<dbReference type="InterPro" id="IPR026392">
    <property type="entry name" value="Exo/Archaeosortase_dom"/>
</dbReference>
<reference evidence="9 10" key="1">
    <citation type="journal article" date="2019" name="Environ. Microbiol.">
        <title>Species interactions and distinct microbial communities in high Arctic permafrost affected cryosols are associated with the CH4 and CO2 gas fluxes.</title>
        <authorList>
            <person name="Altshuler I."/>
            <person name="Hamel J."/>
            <person name="Turney S."/>
            <person name="Magnuson E."/>
            <person name="Levesque R."/>
            <person name="Greer C."/>
            <person name="Whyte L.G."/>
        </authorList>
    </citation>
    <scope>NUCLEOTIDE SEQUENCE [LARGE SCALE GENOMIC DNA]</scope>
    <source>
        <strain evidence="9 10">S9.3B</strain>
    </source>
</reference>
<keyword evidence="6 8" id="KW-1133">Transmembrane helix</keyword>
<comment type="subcellular location">
    <subcellularLocation>
        <location evidence="1">Cell membrane</location>
        <topology evidence="1">Multi-pass membrane protein</topology>
    </subcellularLocation>
</comment>
<keyword evidence="7 8" id="KW-0472">Membrane</keyword>
<feature type="transmembrane region" description="Helical" evidence="8">
    <location>
        <begin position="52"/>
        <end position="69"/>
    </location>
</feature>
<dbReference type="GO" id="GO:0005886">
    <property type="term" value="C:plasma membrane"/>
    <property type="evidence" value="ECO:0007669"/>
    <property type="project" value="UniProtKB-SubCell"/>
</dbReference>
<dbReference type="InterPro" id="IPR017540">
    <property type="entry name" value="Exosortase-1"/>
</dbReference>
<feature type="transmembrane region" description="Helical" evidence="8">
    <location>
        <begin position="81"/>
        <end position="98"/>
    </location>
</feature>
<name>A0A502GFK4_9PROT</name>
<dbReference type="EMBL" id="RCZP01000001">
    <property type="protein sequence ID" value="TPG61087.1"/>
    <property type="molecule type" value="Genomic_DNA"/>
</dbReference>
<organism evidence="9 10">
    <name type="scientific">Muricoccus nepalensis</name>
    <dbReference type="NCBI Taxonomy" id="1854500"/>
    <lineage>
        <taxon>Bacteria</taxon>
        <taxon>Pseudomonadati</taxon>
        <taxon>Pseudomonadota</taxon>
        <taxon>Alphaproteobacteria</taxon>
        <taxon>Acetobacterales</taxon>
        <taxon>Roseomonadaceae</taxon>
        <taxon>Muricoccus</taxon>
    </lineage>
</organism>
<dbReference type="Pfam" id="PF09721">
    <property type="entry name" value="Exosortase_EpsH"/>
    <property type="match status" value="1"/>
</dbReference>
<dbReference type="OrthoDB" id="9797363at2"/>
<keyword evidence="2" id="KW-1003">Cell membrane</keyword>
<evidence type="ECO:0000256" key="1">
    <source>
        <dbReference type="ARBA" id="ARBA00004651"/>
    </source>
</evidence>
<dbReference type="InterPro" id="IPR013426">
    <property type="entry name" value="EpsH-like"/>
</dbReference>
<evidence type="ECO:0000256" key="3">
    <source>
        <dbReference type="ARBA" id="ARBA00022670"/>
    </source>
</evidence>
<evidence type="ECO:0000256" key="6">
    <source>
        <dbReference type="ARBA" id="ARBA00022989"/>
    </source>
</evidence>
<evidence type="ECO:0000256" key="7">
    <source>
        <dbReference type="ARBA" id="ARBA00023136"/>
    </source>
</evidence>
<keyword evidence="5 9" id="KW-0378">Hydrolase</keyword>
<dbReference type="NCBIfam" id="TIGR03109">
    <property type="entry name" value="exosort_XrtA"/>
    <property type="match status" value="1"/>
</dbReference>
<evidence type="ECO:0000256" key="5">
    <source>
        <dbReference type="ARBA" id="ARBA00022801"/>
    </source>
</evidence>
<dbReference type="NCBIfam" id="TIGR04178">
    <property type="entry name" value="exo_archaeo"/>
    <property type="match status" value="1"/>
</dbReference>
<evidence type="ECO:0000256" key="8">
    <source>
        <dbReference type="SAM" id="Phobius"/>
    </source>
</evidence>
<dbReference type="Proteomes" id="UP000317078">
    <property type="component" value="Unassembled WGS sequence"/>
</dbReference>